<evidence type="ECO:0000313" key="2">
    <source>
        <dbReference type="Proteomes" id="UP000759537"/>
    </source>
</evidence>
<evidence type="ECO:0000313" key="1">
    <source>
        <dbReference type="EMBL" id="KAF8463399.1"/>
    </source>
</evidence>
<dbReference type="InterPro" id="IPR011009">
    <property type="entry name" value="Kinase-like_dom_sf"/>
</dbReference>
<keyword evidence="2" id="KW-1185">Reference proteome</keyword>
<comment type="caution">
    <text evidence="1">The sequence shown here is derived from an EMBL/GenBank/DDBJ whole genome shotgun (WGS) entry which is preliminary data.</text>
</comment>
<evidence type="ECO:0008006" key="3">
    <source>
        <dbReference type="Google" id="ProtNLM"/>
    </source>
</evidence>
<organism evidence="1 2">
    <name type="scientific">Russula ochroleuca</name>
    <dbReference type="NCBI Taxonomy" id="152965"/>
    <lineage>
        <taxon>Eukaryota</taxon>
        <taxon>Fungi</taxon>
        <taxon>Dikarya</taxon>
        <taxon>Basidiomycota</taxon>
        <taxon>Agaricomycotina</taxon>
        <taxon>Agaricomycetes</taxon>
        <taxon>Russulales</taxon>
        <taxon>Russulaceae</taxon>
        <taxon>Russula</taxon>
    </lineage>
</organism>
<reference evidence="1" key="1">
    <citation type="submission" date="2019-10" db="EMBL/GenBank/DDBJ databases">
        <authorList>
            <consortium name="DOE Joint Genome Institute"/>
            <person name="Kuo A."/>
            <person name="Miyauchi S."/>
            <person name="Kiss E."/>
            <person name="Drula E."/>
            <person name="Kohler A."/>
            <person name="Sanchez-Garcia M."/>
            <person name="Andreopoulos B."/>
            <person name="Barry K.W."/>
            <person name="Bonito G."/>
            <person name="Buee M."/>
            <person name="Carver A."/>
            <person name="Chen C."/>
            <person name="Cichocki N."/>
            <person name="Clum A."/>
            <person name="Culley D."/>
            <person name="Crous P.W."/>
            <person name="Fauchery L."/>
            <person name="Girlanda M."/>
            <person name="Hayes R."/>
            <person name="Keri Z."/>
            <person name="LaButti K."/>
            <person name="Lipzen A."/>
            <person name="Lombard V."/>
            <person name="Magnuson J."/>
            <person name="Maillard F."/>
            <person name="Morin E."/>
            <person name="Murat C."/>
            <person name="Nolan M."/>
            <person name="Ohm R."/>
            <person name="Pangilinan J."/>
            <person name="Pereira M."/>
            <person name="Perotto S."/>
            <person name="Peter M."/>
            <person name="Riley R."/>
            <person name="Sitrit Y."/>
            <person name="Stielow B."/>
            <person name="Szollosi G."/>
            <person name="Zifcakova L."/>
            <person name="Stursova M."/>
            <person name="Spatafora J.W."/>
            <person name="Tedersoo L."/>
            <person name="Vaario L.-M."/>
            <person name="Yamada A."/>
            <person name="Yan M."/>
            <person name="Wang P."/>
            <person name="Xu J."/>
            <person name="Bruns T."/>
            <person name="Baldrian P."/>
            <person name="Vilgalys R."/>
            <person name="Henrissat B."/>
            <person name="Grigoriev I.V."/>
            <person name="Hibbett D."/>
            <person name="Nagy L.G."/>
            <person name="Martin F.M."/>
        </authorList>
    </citation>
    <scope>NUCLEOTIDE SEQUENCE</scope>
    <source>
        <strain evidence="1">Prilba</strain>
    </source>
</reference>
<dbReference type="SUPFAM" id="SSF56112">
    <property type="entry name" value="Protein kinase-like (PK-like)"/>
    <property type="match status" value="1"/>
</dbReference>
<dbReference type="Proteomes" id="UP000759537">
    <property type="component" value="Unassembled WGS sequence"/>
</dbReference>
<dbReference type="Gene3D" id="1.10.510.10">
    <property type="entry name" value="Transferase(Phosphotransferase) domain 1"/>
    <property type="match status" value="1"/>
</dbReference>
<accession>A0A9P5MKC2</accession>
<sequence>MSQYIPFLADPIPGMQPGGIDRNERWWVERQEALEQAGYMLRPRFRPGWQPSWTGTNKLYLDFEDGNGLRLRLGMDATRISDGKPVMLKMLPREEGPHELEINKLFSTEPLVSDPRNHCVRLLDVIELPNDPPIIVHPLLRPFFDPPLQTYGEFVTFFSHACENHVAHRDCTFGNIMLDPSDMFPESFHPTAIHRSKDFRRKVKWYSRTRCPTRYLLIDFGLSRRYDPANGPPLDMPIRGGDKSAPEHQDRVTRHNPFPTDVYYLGNLVREDFMQKYRGFEFMEPLVNDMVQTDPTKRPTMDEVVTRFSEIRGKLSTWKLRSRIARKYELWPVTAWKSVNHWYHTVGYILGRKAAIPEPK</sequence>
<dbReference type="AlphaFoldDB" id="A0A9P5MKC2"/>
<reference evidence="1" key="2">
    <citation type="journal article" date="2020" name="Nat. Commun.">
        <title>Large-scale genome sequencing of mycorrhizal fungi provides insights into the early evolution of symbiotic traits.</title>
        <authorList>
            <person name="Miyauchi S."/>
            <person name="Kiss E."/>
            <person name="Kuo A."/>
            <person name="Drula E."/>
            <person name="Kohler A."/>
            <person name="Sanchez-Garcia M."/>
            <person name="Morin E."/>
            <person name="Andreopoulos B."/>
            <person name="Barry K.W."/>
            <person name="Bonito G."/>
            <person name="Buee M."/>
            <person name="Carver A."/>
            <person name="Chen C."/>
            <person name="Cichocki N."/>
            <person name="Clum A."/>
            <person name="Culley D."/>
            <person name="Crous P.W."/>
            <person name="Fauchery L."/>
            <person name="Girlanda M."/>
            <person name="Hayes R.D."/>
            <person name="Keri Z."/>
            <person name="LaButti K."/>
            <person name="Lipzen A."/>
            <person name="Lombard V."/>
            <person name="Magnuson J."/>
            <person name="Maillard F."/>
            <person name="Murat C."/>
            <person name="Nolan M."/>
            <person name="Ohm R.A."/>
            <person name="Pangilinan J."/>
            <person name="Pereira M.F."/>
            <person name="Perotto S."/>
            <person name="Peter M."/>
            <person name="Pfister S."/>
            <person name="Riley R."/>
            <person name="Sitrit Y."/>
            <person name="Stielow J.B."/>
            <person name="Szollosi G."/>
            <person name="Zifcakova L."/>
            <person name="Stursova M."/>
            <person name="Spatafora J.W."/>
            <person name="Tedersoo L."/>
            <person name="Vaario L.M."/>
            <person name="Yamada A."/>
            <person name="Yan M."/>
            <person name="Wang P."/>
            <person name="Xu J."/>
            <person name="Bruns T."/>
            <person name="Baldrian P."/>
            <person name="Vilgalys R."/>
            <person name="Dunand C."/>
            <person name="Henrissat B."/>
            <person name="Grigoriev I.V."/>
            <person name="Hibbett D."/>
            <person name="Nagy L.G."/>
            <person name="Martin F.M."/>
        </authorList>
    </citation>
    <scope>NUCLEOTIDE SEQUENCE</scope>
    <source>
        <strain evidence="1">Prilba</strain>
    </source>
</reference>
<dbReference type="EMBL" id="WHVB01000071">
    <property type="protein sequence ID" value="KAF8463399.1"/>
    <property type="molecule type" value="Genomic_DNA"/>
</dbReference>
<protein>
    <recommendedName>
        <fullName evidence="3">Protein kinase domain-containing protein</fullName>
    </recommendedName>
</protein>
<dbReference type="OrthoDB" id="5987198at2759"/>
<proteinExistence type="predicted"/>
<name>A0A9P5MKC2_9AGAM</name>
<gene>
    <name evidence="1" type="ORF">DFH94DRAFT_786625</name>
</gene>